<dbReference type="InParanoid" id="A0A6P8IIA9"/>
<keyword evidence="8 17" id="KW-1133">Transmembrane helix</keyword>
<dbReference type="Proteomes" id="UP000515163">
    <property type="component" value="Unplaced"/>
</dbReference>
<organism evidence="19 20">
    <name type="scientific">Actinia tenebrosa</name>
    <name type="common">Australian red waratah sea anemone</name>
    <dbReference type="NCBI Taxonomy" id="6105"/>
    <lineage>
        <taxon>Eukaryota</taxon>
        <taxon>Metazoa</taxon>
        <taxon>Cnidaria</taxon>
        <taxon>Anthozoa</taxon>
        <taxon>Hexacorallia</taxon>
        <taxon>Actiniaria</taxon>
        <taxon>Actiniidae</taxon>
        <taxon>Actinia</taxon>
    </lineage>
</organism>
<evidence type="ECO:0000256" key="15">
    <source>
        <dbReference type="RuleBase" id="RU362114"/>
    </source>
</evidence>
<dbReference type="InterPro" id="IPR012317">
    <property type="entry name" value="Poly(ADP-ribose)pol_cat_dom"/>
</dbReference>
<dbReference type="PROSITE" id="PS51059">
    <property type="entry name" value="PARP_CATALYTIC"/>
    <property type="match status" value="1"/>
</dbReference>
<feature type="compositionally biased region" description="Acidic residues" evidence="16">
    <location>
        <begin position="1"/>
        <end position="10"/>
    </location>
</feature>
<dbReference type="Pfam" id="PF18084">
    <property type="entry name" value="ARTD15_N"/>
    <property type="match status" value="1"/>
</dbReference>
<evidence type="ECO:0000256" key="7">
    <source>
        <dbReference type="ARBA" id="ARBA00022824"/>
    </source>
</evidence>
<dbReference type="GO" id="GO:0006986">
    <property type="term" value="P:response to unfolded protein"/>
    <property type="evidence" value="ECO:0007669"/>
    <property type="project" value="UniProtKB-KW"/>
</dbReference>
<evidence type="ECO:0000256" key="3">
    <source>
        <dbReference type="ARBA" id="ARBA00022679"/>
    </source>
</evidence>
<evidence type="ECO:0000256" key="5">
    <source>
        <dbReference type="ARBA" id="ARBA00022695"/>
    </source>
</evidence>
<keyword evidence="3 15" id="KW-0808">Transferase</keyword>
<protein>
    <recommendedName>
        <fullName evidence="15">Poly [ADP-ribose] polymerase</fullName>
        <shortName evidence="15">PARP</shortName>
        <ecNumber evidence="15">2.4.2.-</ecNumber>
    </recommendedName>
</protein>
<dbReference type="AlphaFoldDB" id="A0A6P8IIA9"/>
<dbReference type="Gene3D" id="3.90.228.10">
    <property type="match status" value="1"/>
</dbReference>
<feature type="domain" description="PARP catalytic" evidence="18">
    <location>
        <begin position="102"/>
        <end position="309"/>
    </location>
</feature>
<evidence type="ECO:0000256" key="9">
    <source>
        <dbReference type="ARBA" id="ARBA00023027"/>
    </source>
</evidence>
<name>A0A6P8IIA9_ACTTE</name>
<dbReference type="GO" id="GO:0016779">
    <property type="term" value="F:nucleotidyltransferase activity"/>
    <property type="evidence" value="ECO:0007669"/>
    <property type="project" value="UniProtKB-KW"/>
</dbReference>
<dbReference type="RefSeq" id="XP_031566611.1">
    <property type="nucleotide sequence ID" value="XM_031710751.1"/>
</dbReference>
<keyword evidence="4 17" id="KW-0812">Transmembrane</keyword>
<dbReference type="InterPro" id="IPR051838">
    <property type="entry name" value="ARTD_PARP"/>
</dbReference>
<keyword evidence="5" id="KW-0548">Nucleotidyltransferase</keyword>
<evidence type="ECO:0000256" key="2">
    <source>
        <dbReference type="ARBA" id="ARBA00022676"/>
    </source>
</evidence>
<comment type="similarity">
    <text evidence="12">Belongs to the ARTD/PARP family.</text>
</comment>
<evidence type="ECO:0000256" key="1">
    <source>
        <dbReference type="ARBA" id="ARBA00004163"/>
    </source>
</evidence>
<keyword evidence="9 15" id="KW-0520">NAD</keyword>
<keyword evidence="7" id="KW-0256">Endoplasmic reticulum</keyword>
<dbReference type="OrthoDB" id="19501at2759"/>
<proteinExistence type="inferred from homology"/>
<dbReference type="InterPro" id="IPR041400">
    <property type="entry name" value="PARP16_N"/>
</dbReference>
<dbReference type="GO" id="GO:0005789">
    <property type="term" value="C:endoplasmic reticulum membrane"/>
    <property type="evidence" value="ECO:0007669"/>
    <property type="project" value="UniProtKB-SubCell"/>
</dbReference>
<evidence type="ECO:0000256" key="12">
    <source>
        <dbReference type="ARBA" id="ARBA00024347"/>
    </source>
</evidence>
<keyword evidence="2 15" id="KW-0328">Glycosyltransferase</keyword>
<dbReference type="GO" id="GO:0003950">
    <property type="term" value="F:NAD+ poly-ADP-ribosyltransferase activity"/>
    <property type="evidence" value="ECO:0007669"/>
    <property type="project" value="UniProtKB-UniRule"/>
</dbReference>
<keyword evidence="19" id="KW-1185">Reference proteome</keyword>
<dbReference type="PANTHER" id="PTHR21328">
    <property type="entry name" value="POLY ADP-RIBOSE POLYMERASE FAMILY, MEMBER PARP"/>
    <property type="match status" value="1"/>
</dbReference>
<comment type="function">
    <text evidence="13">Intracellular mono-ADP-ribosyltransferase that plays a role in different processes, such as protein translation and unfolded protein response (UPR), through the mono-ADP-ribosylation of proteins involved in those processes. Acts as an inhibitor of protein translation by catalyzing mono-ADP-ribosylation of ribosomal subunits, such as RPL14 and RPS6, thereby inhibiting polysome assembly and mRNA loading. Mono-ADP-ribosylation of ribosomal subunits is promoted by NMNAT2. Involved in the unfolded protein response (UPR) by ADP-ribosylating and activating EIF2AK3 and ERN1, two important UPR effectors. May also mediate mono-ADP-ribosylation of karyopherin KPNB1 a nuclear import factor. May not modify proteins on arginine or cysteine residues compared to other mono-ADP-ribosyltransferases.</text>
</comment>
<evidence type="ECO:0000256" key="13">
    <source>
        <dbReference type="ARBA" id="ARBA00056446"/>
    </source>
</evidence>
<evidence type="ECO:0000256" key="16">
    <source>
        <dbReference type="SAM" id="MobiDB-lite"/>
    </source>
</evidence>
<evidence type="ECO:0000256" key="10">
    <source>
        <dbReference type="ARBA" id="ARBA00023136"/>
    </source>
</evidence>
<evidence type="ECO:0000256" key="17">
    <source>
        <dbReference type="SAM" id="Phobius"/>
    </source>
</evidence>
<evidence type="ECO:0000313" key="19">
    <source>
        <dbReference type="Proteomes" id="UP000515163"/>
    </source>
</evidence>
<dbReference type="Pfam" id="PF00644">
    <property type="entry name" value="PARP"/>
    <property type="match status" value="1"/>
</dbReference>
<keyword evidence="11" id="KW-0834">Unfolded protein response</keyword>
<dbReference type="FunCoup" id="A0A6P8IIA9">
    <property type="interactions" value="979"/>
</dbReference>
<evidence type="ECO:0000256" key="6">
    <source>
        <dbReference type="ARBA" id="ARBA00022765"/>
    </source>
</evidence>
<evidence type="ECO:0000256" key="11">
    <source>
        <dbReference type="ARBA" id="ARBA00023230"/>
    </source>
</evidence>
<gene>
    <name evidence="20" type="primary">LOC116301658</name>
</gene>
<feature type="transmembrane region" description="Helical" evidence="17">
    <location>
        <begin position="315"/>
        <end position="333"/>
    </location>
</feature>
<evidence type="ECO:0000259" key="18">
    <source>
        <dbReference type="PROSITE" id="PS51059"/>
    </source>
</evidence>
<dbReference type="FunFam" id="3.90.228.10:FF:000005">
    <property type="entry name" value="Poly [ADP-ribose] polymerase"/>
    <property type="match status" value="1"/>
</dbReference>
<evidence type="ECO:0000256" key="8">
    <source>
        <dbReference type="ARBA" id="ARBA00022989"/>
    </source>
</evidence>
<feature type="region of interest" description="Disordered" evidence="16">
    <location>
        <begin position="1"/>
        <end position="26"/>
    </location>
</feature>
<evidence type="ECO:0000256" key="4">
    <source>
        <dbReference type="ARBA" id="ARBA00022692"/>
    </source>
</evidence>
<evidence type="ECO:0000313" key="20">
    <source>
        <dbReference type="RefSeq" id="XP_031566611.1"/>
    </source>
</evidence>
<evidence type="ECO:0000256" key="14">
    <source>
        <dbReference type="ARBA" id="ARBA00062100"/>
    </source>
</evidence>
<dbReference type="EC" id="2.4.2.-" evidence="15"/>
<keyword evidence="6" id="KW-0013">ADP-ribosylation</keyword>
<reference evidence="20" key="1">
    <citation type="submission" date="2025-08" db="UniProtKB">
        <authorList>
            <consortium name="RefSeq"/>
        </authorList>
    </citation>
    <scope>IDENTIFICATION</scope>
    <source>
        <tissue evidence="20">Tentacle</tissue>
    </source>
</reference>
<sequence length="353" mass="40487">MNESESEEEEVGRRRTNTWDSNQKEEELVPDKVVKKIKKDIFAADLKISVLVCALESYRYDSVLRPFPPVGLRDDGTKDVQKLTQLCNSLPKLSTLVKGDQSISDDAWELLDWIMNKTFDITMLDKSMFKEIEKRTGQPSYSSTQPDFIFEIEYNQDNVLNKRFLELAEHYDILYAYHGSAPDNFHSILHNGLHSHLNKNSLFGEGTYLSSDLNVSITYSKYSHLWNNSILGAKMSCMAVCEVLDHPDVKCTLEKKTRNGVERQSGTRARAQNSEGGDVPERYYVVTNNQLLRVKYLMVYAEKRKAESRTSPGTWFAWIIIFYILVLIILGLSRSRAFSNIQSKIFGSPHSQL</sequence>
<comment type="subcellular location">
    <subcellularLocation>
        <location evidence="1">Endoplasmic reticulum membrane</location>
        <topology evidence="1">Single-pass type IV membrane protein</topology>
    </subcellularLocation>
</comment>
<dbReference type="GeneID" id="116301658"/>
<dbReference type="KEGG" id="aten:116301658"/>
<accession>A0A6P8IIA9</accession>
<keyword evidence="10 17" id="KW-0472">Membrane</keyword>
<dbReference type="SUPFAM" id="SSF56399">
    <property type="entry name" value="ADP-ribosylation"/>
    <property type="match status" value="1"/>
</dbReference>
<comment type="subunit">
    <text evidence="14">Interacts with KPNB1.</text>
</comment>